<keyword evidence="6" id="KW-1185">Reference proteome</keyword>
<dbReference type="InterPro" id="IPR050166">
    <property type="entry name" value="ABC_transporter_ATP-bind"/>
</dbReference>
<dbReference type="PANTHER" id="PTHR42788:SF2">
    <property type="entry name" value="ABC TRANSPORTER ATP-BINDING PROTEIN"/>
    <property type="match status" value="1"/>
</dbReference>
<dbReference type="InterPro" id="IPR003593">
    <property type="entry name" value="AAA+_ATPase"/>
</dbReference>
<dbReference type="Pfam" id="PF00005">
    <property type="entry name" value="ABC_tran"/>
    <property type="match status" value="1"/>
</dbReference>
<evidence type="ECO:0000256" key="1">
    <source>
        <dbReference type="ARBA" id="ARBA00022448"/>
    </source>
</evidence>
<reference evidence="5" key="2">
    <citation type="submission" date="2020-09" db="EMBL/GenBank/DDBJ databases">
        <authorList>
            <person name="Sun Q."/>
            <person name="Sedlacek I."/>
        </authorList>
    </citation>
    <scope>NUCLEOTIDE SEQUENCE</scope>
    <source>
        <strain evidence="5">CCM 8433</strain>
    </source>
</reference>
<feature type="domain" description="ABC transporter" evidence="4">
    <location>
        <begin position="4"/>
        <end position="231"/>
    </location>
</feature>
<comment type="caution">
    <text evidence="5">The sequence shown here is derived from an EMBL/GenBank/DDBJ whole genome shotgun (WGS) entry which is preliminary data.</text>
</comment>
<dbReference type="SMART" id="SM00382">
    <property type="entry name" value="AAA"/>
    <property type="match status" value="1"/>
</dbReference>
<dbReference type="EMBL" id="BMDT01000005">
    <property type="protein sequence ID" value="GGI65754.1"/>
    <property type="molecule type" value="Genomic_DNA"/>
</dbReference>
<reference evidence="5" key="1">
    <citation type="journal article" date="2014" name="Int. J. Syst. Evol. Microbiol.">
        <title>Complete genome sequence of Corynebacterium casei LMG S-19264T (=DSM 44701T), isolated from a smear-ripened cheese.</title>
        <authorList>
            <consortium name="US DOE Joint Genome Institute (JGI-PGF)"/>
            <person name="Walter F."/>
            <person name="Albersmeier A."/>
            <person name="Kalinowski J."/>
            <person name="Ruckert C."/>
        </authorList>
    </citation>
    <scope>NUCLEOTIDE SEQUENCE</scope>
    <source>
        <strain evidence="5">CCM 8433</strain>
    </source>
</reference>
<accession>A0A917JFJ2</accession>
<evidence type="ECO:0000313" key="5">
    <source>
        <dbReference type="EMBL" id="GGI65754.1"/>
    </source>
</evidence>
<name>A0A917JFJ2_9ENTE</name>
<keyword evidence="1" id="KW-0813">Transport</keyword>
<dbReference type="PROSITE" id="PS50893">
    <property type="entry name" value="ABC_TRANSPORTER_2"/>
    <property type="match status" value="1"/>
</dbReference>
<evidence type="ECO:0000259" key="4">
    <source>
        <dbReference type="PROSITE" id="PS50893"/>
    </source>
</evidence>
<gene>
    <name evidence="5" type="ORF">GCM10011482_14080</name>
</gene>
<sequence length="246" mass="28038">MSKLIVENLSKNFSGQAVLKGLNFYVDAHEIVSIIGPSGVGKSTLFHLIAGLLAPSSGDIRLDNRSIINQPGNVSYMLQKDLLLPYKTIERNIALPLILKGEKKQEALKQANHLLKEFDLAHVAKVYPKELSGGMRQRVALLRTYVFSANFILLDEPFSALDPFTKSEIHEWYLRIHEQLKLTTLFITHDIDEAIKLSNRIYLLKGHEQQEFEAITIDQTAKKMDEFELSSTFLNYKKTIMHRLSQ</sequence>
<dbReference type="PROSITE" id="PS00211">
    <property type="entry name" value="ABC_TRANSPORTER_1"/>
    <property type="match status" value="1"/>
</dbReference>
<dbReference type="GO" id="GO:0016887">
    <property type="term" value="F:ATP hydrolysis activity"/>
    <property type="evidence" value="ECO:0007669"/>
    <property type="project" value="InterPro"/>
</dbReference>
<evidence type="ECO:0000313" key="6">
    <source>
        <dbReference type="Proteomes" id="UP000622610"/>
    </source>
</evidence>
<dbReference type="InterPro" id="IPR003439">
    <property type="entry name" value="ABC_transporter-like_ATP-bd"/>
</dbReference>
<dbReference type="InterPro" id="IPR027417">
    <property type="entry name" value="P-loop_NTPase"/>
</dbReference>
<dbReference type="AlphaFoldDB" id="A0A917JFJ2"/>
<dbReference type="Proteomes" id="UP000622610">
    <property type="component" value="Unassembled WGS sequence"/>
</dbReference>
<organism evidence="5 6">
    <name type="scientific">Enterococcus alcedinis</name>
    <dbReference type="NCBI Taxonomy" id="1274384"/>
    <lineage>
        <taxon>Bacteria</taxon>
        <taxon>Bacillati</taxon>
        <taxon>Bacillota</taxon>
        <taxon>Bacilli</taxon>
        <taxon>Lactobacillales</taxon>
        <taxon>Enterococcaceae</taxon>
        <taxon>Enterococcus</taxon>
    </lineage>
</organism>
<dbReference type="GO" id="GO:0005524">
    <property type="term" value="F:ATP binding"/>
    <property type="evidence" value="ECO:0007669"/>
    <property type="project" value="UniProtKB-KW"/>
</dbReference>
<dbReference type="InterPro" id="IPR017871">
    <property type="entry name" value="ABC_transporter-like_CS"/>
</dbReference>
<dbReference type="SUPFAM" id="SSF52540">
    <property type="entry name" value="P-loop containing nucleoside triphosphate hydrolases"/>
    <property type="match status" value="1"/>
</dbReference>
<protein>
    <submittedName>
        <fullName evidence="5">Nitrate ABC transporter ATP-binding protein</fullName>
    </submittedName>
</protein>
<keyword evidence="2" id="KW-0547">Nucleotide-binding</keyword>
<dbReference type="Gene3D" id="3.40.50.300">
    <property type="entry name" value="P-loop containing nucleotide triphosphate hydrolases"/>
    <property type="match status" value="1"/>
</dbReference>
<dbReference type="RefSeq" id="WP_188367590.1">
    <property type="nucleotide sequence ID" value="NZ_BMDT01000005.1"/>
</dbReference>
<keyword evidence="3 5" id="KW-0067">ATP-binding</keyword>
<evidence type="ECO:0000256" key="3">
    <source>
        <dbReference type="ARBA" id="ARBA00022840"/>
    </source>
</evidence>
<proteinExistence type="predicted"/>
<evidence type="ECO:0000256" key="2">
    <source>
        <dbReference type="ARBA" id="ARBA00022741"/>
    </source>
</evidence>
<dbReference type="PANTHER" id="PTHR42788">
    <property type="entry name" value="TAURINE IMPORT ATP-BINDING PROTEIN-RELATED"/>
    <property type="match status" value="1"/>
</dbReference>